<feature type="compositionally biased region" description="Basic and acidic residues" evidence="9">
    <location>
        <begin position="287"/>
        <end position="303"/>
    </location>
</feature>
<evidence type="ECO:0000256" key="9">
    <source>
        <dbReference type="SAM" id="MobiDB-lite"/>
    </source>
</evidence>
<accession>A0A919MLS7</accession>
<dbReference type="PANTHER" id="PTHR19139:SF199">
    <property type="entry name" value="MIP17260P"/>
    <property type="match status" value="1"/>
</dbReference>
<keyword evidence="3 8" id="KW-0813">Transport</keyword>
<feature type="transmembrane region" description="Helical" evidence="10">
    <location>
        <begin position="174"/>
        <end position="195"/>
    </location>
</feature>
<feature type="transmembrane region" description="Helical" evidence="10">
    <location>
        <begin position="20"/>
        <end position="41"/>
    </location>
</feature>
<gene>
    <name evidence="11" type="ORF">Ani05nite_78080</name>
</gene>
<evidence type="ECO:0008006" key="13">
    <source>
        <dbReference type="Google" id="ProtNLM"/>
    </source>
</evidence>
<dbReference type="InterPro" id="IPR022357">
    <property type="entry name" value="MIP_CS"/>
</dbReference>
<evidence type="ECO:0000256" key="2">
    <source>
        <dbReference type="ARBA" id="ARBA00006175"/>
    </source>
</evidence>
<dbReference type="GO" id="GO:0005886">
    <property type="term" value="C:plasma membrane"/>
    <property type="evidence" value="ECO:0007669"/>
    <property type="project" value="UniProtKB-SubCell"/>
</dbReference>
<reference evidence="11" key="1">
    <citation type="submission" date="2021-01" db="EMBL/GenBank/DDBJ databases">
        <title>Whole genome shotgun sequence of Actinoplanes nipponensis NBRC 14063.</title>
        <authorList>
            <person name="Komaki H."/>
            <person name="Tamura T."/>
        </authorList>
    </citation>
    <scope>NUCLEOTIDE SEQUENCE</scope>
    <source>
        <strain evidence="11">NBRC 14063</strain>
    </source>
</reference>
<keyword evidence="7 10" id="KW-0472">Membrane</keyword>
<dbReference type="InterPro" id="IPR000425">
    <property type="entry name" value="MIP"/>
</dbReference>
<dbReference type="InterPro" id="IPR034294">
    <property type="entry name" value="Aquaporin_transptr"/>
</dbReference>
<comment type="similarity">
    <text evidence="2 8">Belongs to the MIP/aquaporin (TC 1.A.8) family.</text>
</comment>
<keyword evidence="4" id="KW-1003">Cell membrane</keyword>
<evidence type="ECO:0000256" key="6">
    <source>
        <dbReference type="ARBA" id="ARBA00022989"/>
    </source>
</evidence>
<feature type="compositionally biased region" description="Basic residues" evidence="9">
    <location>
        <begin position="335"/>
        <end position="361"/>
    </location>
</feature>
<dbReference type="Pfam" id="PF00230">
    <property type="entry name" value="MIP"/>
    <property type="match status" value="1"/>
</dbReference>
<evidence type="ECO:0000313" key="12">
    <source>
        <dbReference type="Proteomes" id="UP000647172"/>
    </source>
</evidence>
<comment type="subcellular location">
    <subcellularLocation>
        <location evidence="1">Cell membrane</location>
        <topology evidence="1">Multi-pass membrane protein</topology>
    </subcellularLocation>
</comment>
<evidence type="ECO:0000256" key="5">
    <source>
        <dbReference type="ARBA" id="ARBA00022692"/>
    </source>
</evidence>
<feature type="compositionally biased region" description="Low complexity" evidence="9">
    <location>
        <begin position="276"/>
        <end position="286"/>
    </location>
</feature>
<proteinExistence type="inferred from homology"/>
<sequence length="361" mass="37077">MDLVPPGSLRPRAADVRCAVTEFGLTTAFMATVFGLVRWGIGTMAPDGPVADLRVRVVLVSALVGLVIVGFAVSPPGRFSGAHMNPAITLGLFASGSVPARRVLPYLVAQSGGSIAAAALTGLLWGPAVSGPGVRWAVVQPGAGWTGPSVAVAEAATLAVIVALMCWAPARRPAWPLAWLVGGLFGLQGAVLGSLTGGSANPARQLGPALFSGEAHLLAVYLIAPVAGGVLAGGVARLLRARPAPGHTRAADDRLIRAAGPAYWAGDRRRHLRAGQAALAAVPAPARGRDRGAGGRRGRDDGHPGPGSRTGRARGGEPGADDRHPVLPAGPGPDRHRRPGRSDHRLRRPPRFRPRPPRPHG</sequence>
<feature type="transmembrane region" description="Helical" evidence="10">
    <location>
        <begin position="79"/>
        <end position="96"/>
    </location>
</feature>
<dbReference type="Proteomes" id="UP000647172">
    <property type="component" value="Unassembled WGS sequence"/>
</dbReference>
<evidence type="ECO:0000256" key="10">
    <source>
        <dbReference type="SAM" id="Phobius"/>
    </source>
</evidence>
<dbReference type="Gene3D" id="1.20.1080.10">
    <property type="entry name" value="Glycerol uptake facilitator protein"/>
    <property type="match status" value="1"/>
</dbReference>
<evidence type="ECO:0000256" key="3">
    <source>
        <dbReference type="ARBA" id="ARBA00022448"/>
    </source>
</evidence>
<dbReference type="PANTHER" id="PTHR19139">
    <property type="entry name" value="AQUAPORIN TRANSPORTER"/>
    <property type="match status" value="1"/>
</dbReference>
<keyword evidence="6 10" id="KW-1133">Transmembrane helix</keyword>
<feature type="transmembrane region" description="Helical" evidence="10">
    <location>
        <begin position="215"/>
        <end position="239"/>
    </location>
</feature>
<dbReference type="EMBL" id="BOMQ01000098">
    <property type="protein sequence ID" value="GIE54274.1"/>
    <property type="molecule type" value="Genomic_DNA"/>
</dbReference>
<name>A0A919MLS7_9ACTN</name>
<evidence type="ECO:0000313" key="11">
    <source>
        <dbReference type="EMBL" id="GIE54274.1"/>
    </source>
</evidence>
<dbReference type="RefSeq" id="WP_203776916.1">
    <property type="nucleotide sequence ID" value="NZ_BOMQ01000098.1"/>
</dbReference>
<organism evidence="11 12">
    <name type="scientific">Actinoplanes nipponensis</name>
    <dbReference type="NCBI Taxonomy" id="135950"/>
    <lineage>
        <taxon>Bacteria</taxon>
        <taxon>Bacillati</taxon>
        <taxon>Actinomycetota</taxon>
        <taxon>Actinomycetes</taxon>
        <taxon>Micromonosporales</taxon>
        <taxon>Micromonosporaceae</taxon>
        <taxon>Actinoplanes</taxon>
    </lineage>
</organism>
<comment type="caution">
    <text evidence="11">The sequence shown here is derived from an EMBL/GenBank/DDBJ whole genome shotgun (WGS) entry which is preliminary data.</text>
</comment>
<evidence type="ECO:0000256" key="4">
    <source>
        <dbReference type="ARBA" id="ARBA00022475"/>
    </source>
</evidence>
<protein>
    <recommendedName>
        <fullName evidence="13">Glycerol uptake facilitator protein/aquaporin Z</fullName>
    </recommendedName>
</protein>
<evidence type="ECO:0000256" key="7">
    <source>
        <dbReference type="ARBA" id="ARBA00023136"/>
    </source>
</evidence>
<dbReference type="PROSITE" id="PS00221">
    <property type="entry name" value="MIP"/>
    <property type="match status" value="1"/>
</dbReference>
<dbReference type="GO" id="GO:0015250">
    <property type="term" value="F:water channel activity"/>
    <property type="evidence" value="ECO:0007669"/>
    <property type="project" value="TreeGrafter"/>
</dbReference>
<feature type="transmembrane region" description="Helical" evidence="10">
    <location>
        <begin position="145"/>
        <end position="167"/>
    </location>
</feature>
<keyword evidence="5 8" id="KW-0812">Transmembrane</keyword>
<dbReference type="PRINTS" id="PR00783">
    <property type="entry name" value="MINTRINSICP"/>
</dbReference>
<dbReference type="SUPFAM" id="SSF81338">
    <property type="entry name" value="Aquaporin-like"/>
    <property type="match status" value="1"/>
</dbReference>
<dbReference type="AlphaFoldDB" id="A0A919MLS7"/>
<evidence type="ECO:0000256" key="1">
    <source>
        <dbReference type="ARBA" id="ARBA00004651"/>
    </source>
</evidence>
<feature type="transmembrane region" description="Helical" evidence="10">
    <location>
        <begin position="53"/>
        <end position="73"/>
    </location>
</feature>
<feature type="transmembrane region" description="Helical" evidence="10">
    <location>
        <begin position="103"/>
        <end position="125"/>
    </location>
</feature>
<keyword evidence="12" id="KW-1185">Reference proteome</keyword>
<evidence type="ECO:0000256" key="8">
    <source>
        <dbReference type="RuleBase" id="RU000477"/>
    </source>
</evidence>
<feature type="region of interest" description="Disordered" evidence="9">
    <location>
        <begin position="276"/>
        <end position="361"/>
    </location>
</feature>
<dbReference type="InterPro" id="IPR023271">
    <property type="entry name" value="Aquaporin-like"/>
</dbReference>